<accession>A0A9D1WXB6</accession>
<dbReference type="Pfam" id="PF02073">
    <property type="entry name" value="Peptidase_M29"/>
    <property type="match status" value="1"/>
</dbReference>
<dbReference type="AlphaFoldDB" id="A0A9D1WXB6"/>
<keyword evidence="2" id="KW-0031">Aminopeptidase</keyword>
<proteinExistence type="predicted"/>
<reference evidence="2" key="2">
    <citation type="submission" date="2021-04" db="EMBL/GenBank/DDBJ databases">
        <authorList>
            <person name="Gilroy R."/>
        </authorList>
    </citation>
    <scope>NUCLEOTIDE SEQUENCE</scope>
    <source>
        <strain evidence="2">CHK191-13928</strain>
    </source>
</reference>
<dbReference type="SUPFAM" id="SSF144052">
    <property type="entry name" value="Thermophilic metalloprotease-like"/>
    <property type="match status" value="1"/>
</dbReference>
<reference evidence="2" key="1">
    <citation type="journal article" date="2021" name="PeerJ">
        <title>Extensive microbial diversity within the chicken gut microbiome revealed by metagenomics and culture.</title>
        <authorList>
            <person name="Gilroy R."/>
            <person name="Ravi A."/>
            <person name="Getino M."/>
            <person name="Pursley I."/>
            <person name="Horton D.L."/>
            <person name="Alikhan N.F."/>
            <person name="Baker D."/>
            <person name="Gharbi K."/>
            <person name="Hall N."/>
            <person name="Watson M."/>
            <person name="Adriaenssens E.M."/>
            <person name="Foster-Nyarko E."/>
            <person name="Jarju S."/>
            <person name="Secka A."/>
            <person name="Antonio M."/>
            <person name="Oren A."/>
            <person name="Chaudhuri R.R."/>
            <person name="La Ragione R."/>
            <person name="Hildebrand F."/>
            <person name="Pallen M.J."/>
        </authorList>
    </citation>
    <scope>NUCLEOTIDE SEQUENCE</scope>
    <source>
        <strain evidence="2">CHK191-13928</strain>
    </source>
</reference>
<keyword evidence="1" id="KW-0479">Metal-binding</keyword>
<dbReference type="PANTHER" id="PTHR34448">
    <property type="entry name" value="AMINOPEPTIDASE"/>
    <property type="match status" value="1"/>
</dbReference>
<dbReference type="Proteomes" id="UP000886721">
    <property type="component" value="Unassembled WGS sequence"/>
</dbReference>
<comment type="caution">
    <text evidence="2">The sequence shown here is derived from an EMBL/GenBank/DDBJ whole genome shotgun (WGS) entry which is preliminary data.</text>
</comment>
<protein>
    <submittedName>
        <fullName evidence="2">Aminopeptidase</fullName>
        <ecNumber evidence="2">3.4.11.-</ecNumber>
    </submittedName>
</protein>
<dbReference type="InterPro" id="IPR000787">
    <property type="entry name" value="Peptidase_M29"/>
</dbReference>
<name>A0A9D1WXB6_9FIRM</name>
<organism evidence="2 3">
    <name type="scientific">Candidatus Anaerostipes excrementavium</name>
    <dbReference type="NCBI Taxonomy" id="2838463"/>
    <lineage>
        <taxon>Bacteria</taxon>
        <taxon>Bacillati</taxon>
        <taxon>Bacillota</taxon>
        <taxon>Clostridia</taxon>
        <taxon>Lachnospirales</taxon>
        <taxon>Lachnospiraceae</taxon>
        <taxon>Anaerostipes</taxon>
    </lineage>
</organism>
<keyword evidence="2" id="KW-0645">Protease</keyword>
<dbReference type="GO" id="GO:0004177">
    <property type="term" value="F:aminopeptidase activity"/>
    <property type="evidence" value="ECO:0007669"/>
    <property type="project" value="UniProtKB-KW"/>
</dbReference>
<dbReference type="EC" id="3.4.11.-" evidence="2"/>
<dbReference type="EMBL" id="DXEM01000032">
    <property type="protein sequence ID" value="HIX68536.1"/>
    <property type="molecule type" value="Genomic_DNA"/>
</dbReference>
<dbReference type="GO" id="GO:0046872">
    <property type="term" value="F:metal ion binding"/>
    <property type="evidence" value="ECO:0007669"/>
    <property type="project" value="UniProtKB-KW"/>
</dbReference>
<evidence type="ECO:0000313" key="2">
    <source>
        <dbReference type="EMBL" id="HIX68536.1"/>
    </source>
</evidence>
<sequence length="677" mass="78732">MSGVLQERHELNREGLLRVCDCSKEAGTFSEFFWETAQMMQYLNGICDVRQKSLDQLKKWNEEWYQAIRPEAYGTSYGNPAYCVERFGIEYGRILSFLYTEMRSGFPYAIEGRLFDLVILNELFLEIFQSFMEEDVNPEKIRKIIFDHMRDYSSDVYEYRIREQLDPSLDFAVRIVMDSDWNNEDSLYQYGEYISENEIRTLKYLNSLPQEKIQAIAKTYVEGFHEGFIVNRIDMSGKRTVNIRYTIGFEPIIKEAIIQFAEIGLEPIIYRWGHGSLTKGLNKVGYISTSPNPQYEYDHRYDQALYFDNRFMKHKLECYRNSYERWKEEAEVLAGPAYMETFGELPFLPENKEANLKLSDRQQELSVEFQARSSEIVNEYIRPDQRSFTIIAYPIPEIGEQFEEIFEEVVKVNTLDQKKYREIQQKLIDALDRAVEVHIKGAGENQTDLYVAMHEMDDPECQTNFENCLADVNIPVGEVFTSPKLTGTNGVLHVGEVYLRDLKFIDLKMTFKDGKISSYTCGNFEEKEANQALVKENILYNRDSLPMGEFAIGTNTTAYAMAKKYDILYQLPILIVEKMGPHFAVGDTCYSHSEDVKVYNPDGKEISAKHNECSREGEYFQCHTDITIPYEELESITAFELGGKEVTIIQDGRFVLPGTETLNEPLTEIRQLSKMKK</sequence>
<keyword evidence="2" id="KW-0378">Hydrolase</keyword>
<dbReference type="InterPro" id="IPR052170">
    <property type="entry name" value="M29_Exopeptidase"/>
</dbReference>
<evidence type="ECO:0000313" key="3">
    <source>
        <dbReference type="Proteomes" id="UP000886721"/>
    </source>
</evidence>
<gene>
    <name evidence="2" type="ORF">H9735_10520</name>
</gene>
<dbReference type="GO" id="GO:0006508">
    <property type="term" value="P:proteolysis"/>
    <property type="evidence" value="ECO:0007669"/>
    <property type="project" value="InterPro"/>
</dbReference>
<dbReference type="PANTHER" id="PTHR34448:SF1">
    <property type="entry name" value="BLL6088 PROTEIN"/>
    <property type="match status" value="1"/>
</dbReference>
<evidence type="ECO:0000256" key="1">
    <source>
        <dbReference type="ARBA" id="ARBA00022723"/>
    </source>
</evidence>